<keyword evidence="2 12" id="KW-0575">Peroxidase</keyword>
<evidence type="ECO:0000256" key="1">
    <source>
        <dbReference type="ARBA" id="ARBA00006089"/>
    </source>
</evidence>
<dbReference type="EMBL" id="JARH01001058">
    <property type="protein sequence ID" value="EXF73459.1"/>
    <property type="molecule type" value="Genomic_DNA"/>
</dbReference>
<dbReference type="InterPro" id="IPR019794">
    <property type="entry name" value="Peroxidases_AS"/>
</dbReference>
<dbReference type="GO" id="GO:0046872">
    <property type="term" value="F:metal ion binding"/>
    <property type="evidence" value="ECO:0007669"/>
    <property type="project" value="UniProtKB-UniRule"/>
</dbReference>
<keyword evidence="5 12" id="KW-0560">Oxidoreductase</keyword>
<dbReference type="InterPro" id="IPR030476">
    <property type="entry name" value="Pentaxin_CS"/>
</dbReference>
<feature type="domain" description="Plant heme peroxidase family profile" evidence="13">
    <location>
        <begin position="68"/>
        <end position="204"/>
    </location>
</feature>
<keyword evidence="7" id="KW-0325">Glycoprotein</keyword>
<keyword evidence="15" id="KW-1185">Reference proteome</keyword>
<evidence type="ECO:0000256" key="8">
    <source>
        <dbReference type="PIRSR" id="PIRSR601621-1"/>
    </source>
</evidence>
<feature type="binding site" evidence="9">
    <location>
        <position position="204"/>
    </location>
    <ligand>
        <name>Ca(2+)</name>
        <dbReference type="ChEBI" id="CHEBI:29108"/>
        <label>2</label>
    </ligand>
</feature>
<evidence type="ECO:0000256" key="7">
    <source>
        <dbReference type="ARBA" id="ARBA00023180"/>
    </source>
</evidence>
<dbReference type="GO" id="GO:0004601">
    <property type="term" value="F:peroxidase activity"/>
    <property type="evidence" value="ECO:0007669"/>
    <property type="project" value="UniProtKB-KW"/>
</dbReference>
<comment type="cofactor">
    <cofactor evidence="9">
        <name>heme b</name>
        <dbReference type="ChEBI" id="CHEBI:60344"/>
    </cofactor>
    <text evidence="9">Binds 1 heme b (iron(II)-protoporphyrin IX) group per subunit.</text>
</comment>
<dbReference type="InterPro" id="IPR002016">
    <property type="entry name" value="Haem_peroxidase"/>
</dbReference>
<feature type="disulfide bond" evidence="11">
    <location>
        <begin position="44"/>
        <end position="303"/>
    </location>
</feature>
<dbReference type="KEGG" id="cfj:CFIO01_09580"/>
<organism evidence="14 15">
    <name type="scientific">Colletotrichum fioriniae PJ7</name>
    <dbReference type="NCBI Taxonomy" id="1445577"/>
    <lineage>
        <taxon>Eukaryota</taxon>
        <taxon>Fungi</taxon>
        <taxon>Dikarya</taxon>
        <taxon>Ascomycota</taxon>
        <taxon>Pezizomycotina</taxon>
        <taxon>Sordariomycetes</taxon>
        <taxon>Hypocreomycetidae</taxon>
        <taxon>Glomerellales</taxon>
        <taxon>Glomerellaceae</taxon>
        <taxon>Colletotrichum</taxon>
        <taxon>Colletotrichum acutatum species complex</taxon>
    </lineage>
</organism>
<dbReference type="GO" id="GO:0034599">
    <property type="term" value="P:cellular response to oxidative stress"/>
    <property type="evidence" value="ECO:0007669"/>
    <property type="project" value="InterPro"/>
</dbReference>
<evidence type="ECO:0000313" key="15">
    <source>
        <dbReference type="Proteomes" id="UP000020467"/>
    </source>
</evidence>
<comment type="similarity">
    <text evidence="1 12">Belongs to the peroxidase family. Ligninase subfamily.</text>
</comment>
<dbReference type="eggNOG" id="ENOG502QT8W">
    <property type="taxonomic scope" value="Eukaryota"/>
</dbReference>
<evidence type="ECO:0000256" key="11">
    <source>
        <dbReference type="PIRSR" id="PIRSR601621-4"/>
    </source>
</evidence>
<gene>
    <name evidence="14" type="ORF">CFIO01_09580</name>
</gene>
<evidence type="ECO:0000256" key="10">
    <source>
        <dbReference type="PIRSR" id="PIRSR601621-3"/>
    </source>
</evidence>
<protein>
    <recommendedName>
        <fullName evidence="12">Peroxidase</fullName>
        <ecNumber evidence="12">1.11.1.-</ecNumber>
    </recommendedName>
</protein>
<dbReference type="Proteomes" id="UP000020467">
    <property type="component" value="Unassembled WGS sequence"/>
</dbReference>
<feature type="disulfide bond" evidence="11">
    <location>
        <begin position="65"/>
        <end position="148"/>
    </location>
</feature>
<dbReference type="SUPFAM" id="SSF48113">
    <property type="entry name" value="Heme-dependent peroxidases"/>
    <property type="match status" value="1"/>
</dbReference>
<evidence type="ECO:0000256" key="9">
    <source>
        <dbReference type="PIRSR" id="PIRSR601621-2"/>
    </source>
</evidence>
<name>A0A010R6Y7_9PEZI</name>
<evidence type="ECO:0000256" key="4">
    <source>
        <dbReference type="ARBA" id="ARBA00022723"/>
    </source>
</evidence>
<dbReference type="HOGENOM" id="CLU_041038_0_2_1"/>
<feature type="site" description="Transition state stabilizer" evidence="10">
    <location>
        <position position="74"/>
    </location>
</feature>
<keyword evidence="4 9" id="KW-0479">Metal-binding</keyword>
<feature type="binding site" evidence="9">
    <location>
        <position position="221"/>
    </location>
    <ligand>
        <name>Ca(2+)</name>
        <dbReference type="ChEBI" id="CHEBI:29108"/>
        <label>2</label>
    </ligand>
</feature>
<dbReference type="PANTHER" id="PTHR31356">
    <property type="entry name" value="THYLAKOID LUMENAL 29 KDA PROTEIN, CHLOROPLASTIC-RELATED"/>
    <property type="match status" value="1"/>
</dbReference>
<dbReference type="GO" id="GO:0042744">
    <property type="term" value="P:hydrogen peroxide catabolic process"/>
    <property type="evidence" value="ECO:0007669"/>
    <property type="project" value="TreeGrafter"/>
</dbReference>
<reference evidence="14 15" key="1">
    <citation type="submission" date="2014-02" db="EMBL/GenBank/DDBJ databases">
        <title>The genome sequence of Colletotrichum fioriniae PJ7.</title>
        <authorList>
            <person name="Baroncelli R."/>
            <person name="Thon M.R."/>
        </authorList>
    </citation>
    <scope>NUCLEOTIDE SEQUENCE [LARGE SCALE GENOMIC DNA]</scope>
    <source>
        <strain evidence="14 15">PJ7</strain>
    </source>
</reference>
<dbReference type="InterPro" id="IPR001621">
    <property type="entry name" value="Ligninase"/>
</dbReference>
<evidence type="ECO:0000256" key="5">
    <source>
        <dbReference type="ARBA" id="ARBA00023002"/>
    </source>
</evidence>
<comment type="cofactor">
    <cofactor evidence="9 12">
        <name>Ca(2+)</name>
        <dbReference type="ChEBI" id="CHEBI:29108"/>
    </cofactor>
    <text evidence="9 12">Binds 2 calcium ions per subunit.</text>
</comment>
<feature type="binding site" evidence="9">
    <location>
        <position position="92"/>
    </location>
    <ligand>
        <name>Ca(2+)</name>
        <dbReference type="ChEBI" id="CHEBI:29108"/>
        <label>1</label>
    </ligand>
</feature>
<dbReference type="Gene3D" id="1.10.520.10">
    <property type="match status" value="1"/>
</dbReference>
<evidence type="ECO:0000256" key="12">
    <source>
        <dbReference type="RuleBase" id="RU363051"/>
    </source>
</evidence>
<proteinExistence type="inferred from homology"/>
<feature type="chain" id="PRO_5006985628" description="Peroxidase" evidence="12">
    <location>
        <begin position="18"/>
        <end position="310"/>
    </location>
</feature>
<feature type="binding site" description="axial binding residue" evidence="9">
    <location>
        <position position="203"/>
    </location>
    <ligand>
        <name>heme b</name>
        <dbReference type="ChEBI" id="CHEBI:60344"/>
    </ligand>
    <ligandPart>
        <name>Fe</name>
        <dbReference type="ChEBI" id="CHEBI:18248"/>
    </ligandPart>
</feature>
<feature type="binding site" evidence="9">
    <location>
        <position position="96"/>
    </location>
    <ligand>
        <name>Ca(2+)</name>
        <dbReference type="ChEBI" id="CHEBI:29108"/>
        <label>1</label>
    </ligand>
</feature>
<comment type="caution">
    <text evidence="14">The sequence shown here is derived from an EMBL/GenBank/DDBJ whole genome shotgun (WGS) entry which is preliminary data.</text>
</comment>
<dbReference type="OrthoDB" id="2113341at2759"/>
<feature type="binding site" evidence="9">
    <location>
        <position position="223"/>
    </location>
    <ligand>
        <name>Ca(2+)</name>
        <dbReference type="ChEBI" id="CHEBI:29108"/>
        <label>2</label>
    </ligand>
</feature>
<dbReference type="AlphaFoldDB" id="A0A010R6Y7"/>
<feature type="binding site" evidence="9">
    <location>
        <position position="228"/>
    </location>
    <ligand>
        <name>Ca(2+)</name>
        <dbReference type="ChEBI" id="CHEBI:29108"/>
        <label>2</label>
    </ligand>
</feature>
<dbReference type="PRINTS" id="PR00458">
    <property type="entry name" value="PEROXIDASE"/>
</dbReference>
<dbReference type="PRINTS" id="PR00462">
    <property type="entry name" value="LIGNINASE"/>
</dbReference>
<dbReference type="EC" id="1.11.1.-" evidence="12"/>
<dbReference type="InterPro" id="IPR010255">
    <property type="entry name" value="Haem_peroxidase_sf"/>
</dbReference>
<dbReference type="Gene3D" id="1.10.420.10">
    <property type="entry name" value="Peroxidase, domain 2"/>
    <property type="match status" value="1"/>
</dbReference>
<dbReference type="FunFam" id="1.10.520.10:FF:000021">
    <property type="entry name" value="Peroxidase"/>
    <property type="match status" value="1"/>
</dbReference>
<dbReference type="GO" id="GO:0000302">
    <property type="term" value="P:response to reactive oxygen species"/>
    <property type="evidence" value="ECO:0007669"/>
    <property type="project" value="TreeGrafter"/>
</dbReference>
<dbReference type="Pfam" id="PF00141">
    <property type="entry name" value="peroxidase"/>
    <property type="match status" value="1"/>
</dbReference>
<dbReference type="PROSITE" id="PS00436">
    <property type="entry name" value="PEROXIDASE_2"/>
    <property type="match status" value="1"/>
</dbReference>
<keyword evidence="9 12" id="KW-0106">Calcium</keyword>
<evidence type="ECO:0000259" key="13">
    <source>
        <dbReference type="PROSITE" id="PS50873"/>
    </source>
</evidence>
<feature type="signal peptide" evidence="12">
    <location>
        <begin position="1"/>
        <end position="17"/>
    </location>
</feature>
<feature type="binding site" evidence="9">
    <location>
        <position position="94"/>
    </location>
    <ligand>
        <name>Ca(2+)</name>
        <dbReference type="ChEBI" id="CHEBI:29108"/>
        <label>1</label>
    </ligand>
</feature>
<dbReference type="GO" id="GO:0020037">
    <property type="term" value="F:heme binding"/>
    <property type="evidence" value="ECO:0007669"/>
    <property type="project" value="UniProtKB-UniRule"/>
</dbReference>
<evidence type="ECO:0000256" key="3">
    <source>
        <dbReference type="ARBA" id="ARBA00022617"/>
    </source>
</evidence>
<evidence type="ECO:0000256" key="6">
    <source>
        <dbReference type="ARBA" id="ARBA00023004"/>
    </source>
</evidence>
<keyword evidence="11" id="KW-1015">Disulfide bond</keyword>
<keyword evidence="6 9" id="KW-0408">Iron</keyword>
<evidence type="ECO:0000313" key="14">
    <source>
        <dbReference type="EMBL" id="EXF73459.1"/>
    </source>
</evidence>
<sequence length="310" mass="32604">MHTSNLLLAGLLALANAAVLPHAEDASYAAVVPKDLGTRGGAKCPAVWKQVNTELNSLFMSGPQCNDLARASIRAIFHDCGSWDTSQGLNGGCDGSLIVGVNPDVELNRNENRGLQKIAGVLKDLATKYNTTVADMIVFAGNAAIFLCPGGPKVKTFIGRADSTTSAKDGGLPDVFASADVLVALFQKKGLDAEALAALLGAHSTSTQNFVDTTKANASQDSTPGKWDVSYYKETYDFATKGTAAPGVFVFPSDSKISTSSSGDIGKKFQGFIGQQNKWSSSFTNAMEKMALFGNDKNNLADCTDSITRL</sequence>
<dbReference type="InterPro" id="IPR044831">
    <property type="entry name" value="Ccp1-like"/>
</dbReference>
<dbReference type="PROSITE" id="PS50873">
    <property type="entry name" value="PEROXIDASE_4"/>
    <property type="match status" value="1"/>
</dbReference>
<keyword evidence="3 9" id="KW-0349">Heme</keyword>
<feature type="active site" description="Proton acceptor" evidence="8">
    <location>
        <position position="78"/>
    </location>
</feature>
<feature type="binding site" evidence="9">
    <location>
        <position position="79"/>
    </location>
    <ligand>
        <name>Ca(2+)</name>
        <dbReference type="ChEBI" id="CHEBI:29108"/>
        <label>1</label>
    </ligand>
</feature>
<dbReference type="PROSITE" id="PS00289">
    <property type="entry name" value="PTX_1"/>
    <property type="match status" value="1"/>
</dbReference>
<accession>A0A010R6Y7</accession>
<evidence type="ECO:0000256" key="2">
    <source>
        <dbReference type="ARBA" id="ARBA00022559"/>
    </source>
</evidence>
<keyword evidence="12" id="KW-0732">Signal</keyword>
<dbReference type="PANTHER" id="PTHR31356:SF66">
    <property type="entry name" value="CATALASE-PEROXIDASE"/>
    <property type="match status" value="1"/>
</dbReference>